<evidence type="ECO:0000259" key="3">
    <source>
        <dbReference type="PROSITE" id="PS01031"/>
    </source>
</evidence>
<gene>
    <name evidence="4" type="ORF">SAMN02194393_05083</name>
</gene>
<dbReference type="OrthoDB" id="9811615at2"/>
<dbReference type="SUPFAM" id="SSF49764">
    <property type="entry name" value="HSP20-like chaperones"/>
    <property type="match status" value="1"/>
</dbReference>
<dbReference type="PANTHER" id="PTHR11527">
    <property type="entry name" value="HEAT-SHOCK PROTEIN 20 FAMILY MEMBER"/>
    <property type="match status" value="1"/>
</dbReference>
<keyword evidence="5" id="KW-1185">Reference proteome</keyword>
<evidence type="ECO:0000256" key="2">
    <source>
        <dbReference type="RuleBase" id="RU003616"/>
    </source>
</evidence>
<feature type="domain" description="SHSP" evidence="3">
    <location>
        <begin position="37"/>
        <end position="148"/>
    </location>
</feature>
<dbReference type="EMBL" id="FUZT01000020">
    <property type="protein sequence ID" value="SKC89832.1"/>
    <property type="molecule type" value="Genomic_DNA"/>
</dbReference>
<accession>A0A1T5MNR5</accession>
<dbReference type="Gene3D" id="2.60.40.790">
    <property type="match status" value="1"/>
</dbReference>
<evidence type="ECO:0000313" key="4">
    <source>
        <dbReference type="EMBL" id="SKC89832.1"/>
    </source>
</evidence>
<dbReference type="STRING" id="36842.SAMN02194393_05083"/>
<dbReference type="InterPro" id="IPR002068">
    <property type="entry name" value="A-crystallin/Hsp20_dom"/>
</dbReference>
<dbReference type="RefSeq" id="WP_079495676.1">
    <property type="nucleotide sequence ID" value="NZ_FUZT01000020.1"/>
</dbReference>
<reference evidence="4 5" key="1">
    <citation type="submission" date="2017-02" db="EMBL/GenBank/DDBJ databases">
        <authorList>
            <person name="Peterson S.W."/>
        </authorList>
    </citation>
    <scope>NUCLEOTIDE SEQUENCE [LARGE SCALE GENOMIC DNA]</scope>
    <source>
        <strain evidence="4 5">M1</strain>
    </source>
</reference>
<dbReference type="CDD" id="cd06471">
    <property type="entry name" value="ACD_LpsHSP_like"/>
    <property type="match status" value="1"/>
</dbReference>
<dbReference type="PROSITE" id="PS01031">
    <property type="entry name" value="SHSP"/>
    <property type="match status" value="1"/>
</dbReference>
<name>A0A1T5MNR5_9FIRM</name>
<dbReference type="InterPro" id="IPR031107">
    <property type="entry name" value="Small_HSP"/>
</dbReference>
<protein>
    <submittedName>
        <fullName evidence="4">HSP20 family protein</fullName>
    </submittedName>
</protein>
<dbReference type="InterPro" id="IPR008978">
    <property type="entry name" value="HSP20-like_chaperone"/>
</dbReference>
<dbReference type="Proteomes" id="UP000190285">
    <property type="component" value="Unassembled WGS sequence"/>
</dbReference>
<dbReference type="AlphaFoldDB" id="A0A1T5MNR5"/>
<organism evidence="4 5">
    <name type="scientific">Maledivibacter halophilus</name>
    <dbReference type="NCBI Taxonomy" id="36842"/>
    <lineage>
        <taxon>Bacteria</taxon>
        <taxon>Bacillati</taxon>
        <taxon>Bacillota</taxon>
        <taxon>Clostridia</taxon>
        <taxon>Peptostreptococcales</taxon>
        <taxon>Caminicellaceae</taxon>
        <taxon>Maledivibacter</taxon>
    </lineage>
</organism>
<evidence type="ECO:0000256" key="1">
    <source>
        <dbReference type="PROSITE-ProRule" id="PRU00285"/>
    </source>
</evidence>
<comment type="similarity">
    <text evidence="1 2">Belongs to the small heat shock protein (HSP20) family.</text>
</comment>
<proteinExistence type="inferred from homology"/>
<evidence type="ECO:0000313" key="5">
    <source>
        <dbReference type="Proteomes" id="UP000190285"/>
    </source>
</evidence>
<dbReference type="Pfam" id="PF00011">
    <property type="entry name" value="HSP20"/>
    <property type="match status" value="1"/>
</dbReference>
<sequence>MFNLMPFDKRGRRMLDAAEEVFRDNFFSGLMTDNFFKDFSFGSIKADIKENDKEYIVEAEVPGFTKDQINLEYRNDHLYLSINQNEEVNEERDNYIRRERRVGKISRSFYIPNVKEDAIAAKAPENGVLKVVLPKEKPSKGSRKIDIQ</sequence>